<evidence type="ECO:0000256" key="2">
    <source>
        <dbReference type="ARBA" id="ARBA00022670"/>
    </source>
</evidence>
<evidence type="ECO:0000256" key="5">
    <source>
        <dbReference type="RuleBase" id="RU004404"/>
    </source>
</evidence>
<evidence type="ECO:0000313" key="8">
    <source>
        <dbReference type="Proteomes" id="UP000555322"/>
    </source>
</evidence>
<dbReference type="Gene3D" id="3.30.750.44">
    <property type="match status" value="1"/>
</dbReference>
<reference evidence="7 8" key="1">
    <citation type="submission" date="2020-04" db="EMBL/GenBank/DDBJ databases">
        <title>Acinetobacter Taxon 24.</title>
        <authorList>
            <person name="Nemec A."/>
            <person name="Radolfova-Krizova L."/>
            <person name="Higgins P.G."/>
            <person name="Spanelova P."/>
        </authorList>
    </citation>
    <scope>NUCLEOTIDE SEQUENCE [LARGE SCALE GENOMIC DNA]</scope>
    <source>
        <strain evidence="7 8">ANC 5084</strain>
    </source>
</reference>
<dbReference type="Proteomes" id="UP000555322">
    <property type="component" value="Unassembled WGS sequence"/>
</dbReference>
<keyword evidence="2 5" id="KW-0645">Protease</keyword>
<organism evidence="7 8">
    <name type="scientific">Acinetobacter terrestris</name>
    <dbReference type="NCBI Taxonomy" id="2529843"/>
    <lineage>
        <taxon>Bacteria</taxon>
        <taxon>Pseudomonadati</taxon>
        <taxon>Pseudomonadota</taxon>
        <taxon>Gammaproteobacteria</taxon>
        <taxon>Moraxellales</taxon>
        <taxon>Moraxellaceae</taxon>
        <taxon>Acinetobacter</taxon>
        <taxon>Acinetobacter Taxon 24</taxon>
    </lineage>
</organism>
<dbReference type="CDD" id="cd06782">
    <property type="entry name" value="cpPDZ_CPP-like"/>
    <property type="match status" value="1"/>
</dbReference>
<dbReference type="SMART" id="SM00228">
    <property type="entry name" value="PDZ"/>
    <property type="match status" value="1"/>
</dbReference>
<sequence length="732" mass="80982">MKLQTLACAVAIATGGFFFSHVVNEAIAANDTVAVSQAIQPTQEQALVSRQLATLVDRQHYLNQRLDAATSNRILDFYLDSLDADHSLFLAPEVEQYKKNYGANFGAALKAGDLSGPYLIHAQYRERLKQFYEFMLAELKKPQNLKQSNVYIDTDREKAPYFKSAAEQRAHWQKMLVSQLINLNISKEEEAAKQKALKDDPALANGQDLTSPEDLTPVQTLTKRYTRQLERMSRVKSDDVLDKTLNAMMLTYDPHSNYFPPVDAMELNRQTTLQLEGIGVSIRPERGNEDYTKIETIVEGGPASKSGQIKSGDRIIGVAQDGDKMVDVVGWASNEVVGLIRGKRGTKVSLRLLGAGASMSQARTVSLVRDVIQEEDAGVRSRTVDIKRDGKNYTFGVIEIPSFYLNYRARRAGTDYRSVSEDTNNALKALAAKNVTGIIIDLRNNPGGSLEEVARMLGQVIKSGPVVQIRDGNGNVSVFEDDDGGAQTYAGPLAVMVNLASASASEIYSAAIQDYERGIVIGSTTTGKGTAQVQLDTLAHGQATLTQRKFYRVTGGSTQNKGVVPDIKLVDIYNEEFGERKAKNALEWDTIPTAPFKREGSVQPYVQNLAQMSQQRVVADPQFKYLEQRKAIAKKTEEQKRVVLDIDQRKAELNALEQKTLDSENQRRAVTGQKPYANWESYQASMDALIESRSKMKATQRPALPEEEVFVTESANVLLDYAKLQSAKTAAN</sequence>
<dbReference type="InterPro" id="IPR001478">
    <property type="entry name" value="PDZ"/>
</dbReference>
<dbReference type="SUPFAM" id="SSF50156">
    <property type="entry name" value="PDZ domain-like"/>
    <property type="match status" value="1"/>
</dbReference>
<dbReference type="InterPro" id="IPR020992">
    <property type="entry name" value="Tail_Prtase_C"/>
</dbReference>
<dbReference type="SUPFAM" id="SSF52096">
    <property type="entry name" value="ClpP/crotonase"/>
    <property type="match status" value="1"/>
</dbReference>
<keyword evidence="8" id="KW-1185">Reference proteome</keyword>
<dbReference type="NCBIfam" id="TIGR00225">
    <property type="entry name" value="prc"/>
    <property type="match status" value="1"/>
</dbReference>
<name>A0ABX1UQ08_9GAMM</name>
<dbReference type="InterPro" id="IPR004447">
    <property type="entry name" value="Peptidase_S41A"/>
</dbReference>
<evidence type="ECO:0000256" key="1">
    <source>
        <dbReference type="ARBA" id="ARBA00009179"/>
    </source>
</evidence>
<dbReference type="InterPro" id="IPR005151">
    <property type="entry name" value="Tail-specific_protease"/>
</dbReference>
<dbReference type="Pfam" id="PF17804">
    <property type="entry name" value="TSP_NTD"/>
    <property type="match status" value="1"/>
</dbReference>
<dbReference type="PANTHER" id="PTHR32060">
    <property type="entry name" value="TAIL-SPECIFIC PROTEASE"/>
    <property type="match status" value="1"/>
</dbReference>
<dbReference type="PROSITE" id="PS50106">
    <property type="entry name" value="PDZ"/>
    <property type="match status" value="1"/>
</dbReference>
<protein>
    <submittedName>
        <fullName evidence="7">Carboxy terminal-processing peptidase</fullName>
    </submittedName>
</protein>
<dbReference type="Pfam" id="PF03572">
    <property type="entry name" value="Peptidase_S41"/>
    <property type="match status" value="1"/>
</dbReference>
<keyword evidence="4 5" id="KW-0720">Serine protease</keyword>
<dbReference type="Pfam" id="PF11818">
    <property type="entry name" value="DUF3340"/>
    <property type="match status" value="1"/>
</dbReference>
<dbReference type="Gene3D" id="3.90.226.10">
    <property type="entry name" value="2-enoyl-CoA Hydratase, Chain A, domain 1"/>
    <property type="match status" value="1"/>
</dbReference>
<dbReference type="InterPro" id="IPR040573">
    <property type="entry name" value="TSP_N"/>
</dbReference>
<evidence type="ECO:0000259" key="6">
    <source>
        <dbReference type="PROSITE" id="PS50106"/>
    </source>
</evidence>
<evidence type="ECO:0000256" key="3">
    <source>
        <dbReference type="ARBA" id="ARBA00022801"/>
    </source>
</evidence>
<dbReference type="InterPro" id="IPR036034">
    <property type="entry name" value="PDZ_sf"/>
</dbReference>
<dbReference type="PANTHER" id="PTHR32060:SF22">
    <property type="entry name" value="CARBOXYL-TERMINAL-PROCESSING PEPTIDASE 3, CHLOROPLASTIC"/>
    <property type="match status" value="1"/>
</dbReference>
<feature type="domain" description="PDZ" evidence="6">
    <location>
        <begin position="264"/>
        <end position="341"/>
    </location>
</feature>
<keyword evidence="3 5" id="KW-0378">Hydrolase</keyword>
<accession>A0ABX1UQ08</accession>
<evidence type="ECO:0000256" key="4">
    <source>
        <dbReference type="ARBA" id="ARBA00022825"/>
    </source>
</evidence>
<dbReference type="SMART" id="SM00245">
    <property type="entry name" value="TSPc"/>
    <property type="match status" value="1"/>
</dbReference>
<gene>
    <name evidence="7" type="ORF">HLH15_02185</name>
</gene>
<dbReference type="RefSeq" id="WP_171535606.1">
    <property type="nucleotide sequence ID" value="NZ_JABERJ010000006.1"/>
</dbReference>
<dbReference type="InterPro" id="IPR029045">
    <property type="entry name" value="ClpP/crotonase-like_dom_sf"/>
</dbReference>
<dbReference type="Pfam" id="PF00595">
    <property type="entry name" value="PDZ"/>
    <property type="match status" value="1"/>
</dbReference>
<comment type="caution">
    <text evidence="7">The sequence shown here is derived from an EMBL/GenBank/DDBJ whole genome shotgun (WGS) entry which is preliminary data.</text>
</comment>
<proteinExistence type="inferred from homology"/>
<dbReference type="Gene3D" id="2.30.42.10">
    <property type="match status" value="1"/>
</dbReference>
<dbReference type="EMBL" id="JABERJ010000006">
    <property type="protein sequence ID" value="NNH25308.1"/>
    <property type="molecule type" value="Genomic_DNA"/>
</dbReference>
<evidence type="ECO:0000313" key="7">
    <source>
        <dbReference type="EMBL" id="NNH25308.1"/>
    </source>
</evidence>
<dbReference type="CDD" id="cd07560">
    <property type="entry name" value="Peptidase_S41_CPP"/>
    <property type="match status" value="1"/>
</dbReference>
<comment type="similarity">
    <text evidence="1 5">Belongs to the peptidase S41A family.</text>
</comment>